<dbReference type="InterPro" id="IPR017884">
    <property type="entry name" value="SANT_dom"/>
</dbReference>
<gene>
    <name evidence="2" type="ORF">SASPL_137326</name>
</gene>
<dbReference type="PANTHER" id="PTHR47340">
    <property type="entry name" value="DUPLICATED HOMEODOMAIN-LIKE SUPERFAMILY PROTEIN"/>
    <property type="match status" value="1"/>
</dbReference>
<dbReference type="AlphaFoldDB" id="A0A8X8WTH0"/>
<comment type="caution">
    <text evidence="2">The sequence shown here is derived from an EMBL/GenBank/DDBJ whole genome shotgun (WGS) entry which is preliminary data.</text>
</comment>
<name>A0A8X8WTH0_SALSN</name>
<dbReference type="Gene3D" id="1.20.58.1880">
    <property type="match status" value="1"/>
</dbReference>
<dbReference type="Proteomes" id="UP000298416">
    <property type="component" value="Unassembled WGS sequence"/>
</dbReference>
<evidence type="ECO:0000313" key="3">
    <source>
        <dbReference type="Proteomes" id="UP000298416"/>
    </source>
</evidence>
<sequence length="206" mass="22713">MVGPASATLRSGMIQLKVELGMNGKETMLMTVMVKMSCGEMYSTDWTDEEKSAFVQTLSSCGKDFVMVSQCVRTRSSEQCKIFFSKTRKCPGLDKIRLGFGIGVSDAGHGGNSDTEGACVVQTCSVTGNNGSDCRMEEDLPPMDIKLSNESDVAVIHNLNSDSMDDELWEHRKSLSEKPTSPHKQQTSTIFRPLDLKAKIEKRGWK</sequence>
<dbReference type="InterPro" id="IPR009057">
    <property type="entry name" value="Homeodomain-like_sf"/>
</dbReference>
<evidence type="ECO:0000259" key="1">
    <source>
        <dbReference type="PROSITE" id="PS51293"/>
    </source>
</evidence>
<evidence type="ECO:0000313" key="2">
    <source>
        <dbReference type="EMBL" id="KAG6400489.1"/>
    </source>
</evidence>
<dbReference type="SMART" id="SM00717">
    <property type="entry name" value="SANT"/>
    <property type="match status" value="1"/>
</dbReference>
<feature type="domain" description="SANT" evidence="1">
    <location>
        <begin position="41"/>
        <end position="92"/>
    </location>
</feature>
<keyword evidence="3" id="KW-1185">Reference proteome</keyword>
<reference evidence="2" key="2">
    <citation type="submission" date="2020-08" db="EMBL/GenBank/DDBJ databases">
        <title>Plant Genome Project.</title>
        <authorList>
            <person name="Zhang R.-G."/>
        </authorList>
    </citation>
    <scope>NUCLEOTIDE SEQUENCE</scope>
    <source>
        <strain evidence="2">Huo1</strain>
        <tissue evidence="2">Leaf</tissue>
    </source>
</reference>
<proteinExistence type="predicted"/>
<dbReference type="PANTHER" id="PTHR47340:SF1">
    <property type="entry name" value="DUPLICATED HOMEODOMAIN-LIKE SUPERFAMILY PROTEIN"/>
    <property type="match status" value="1"/>
</dbReference>
<organism evidence="2">
    <name type="scientific">Salvia splendens</name>
    <name type="common">Scarlet sage</name>
    <dbReference type="NCBI Taxonomy" id="180675"/>
    <lineage>
        <taxon>Eukaryota</taxon>
        <taxon>Viridiplantae</taxon>
        <taxon>Streptophyta</taxon>
        <taxon>Embryophyta</taxon>
        <taxon>Tracheophyta</taxon>
        <taxon>Spermatophyta</taxon>
        <taxon>Magnoliopsida</taxon>
        <taxon>eudicotyledons</taxon>
        <taxon>Gunneridae</taxon>
        <taxon>Pentapetalae</taxon>
        <taxon>asterids</taxon>
        <taxon>lamiids</taxon>
        <taxon>Lamiales</taxon>
        <taxon>Lamiaceae</taxon>
        <taxon>Nepetoideae</taxon>
        <taxon>Mentheae</taxon>
        <taxon>Salviinae</taxon>
        <taxon>Salvia</taxon>
        <taxon>Salvia subgen. Calosphace</taxon>
        <taxon>core Calosphace</taxon>
    </lineage>
</organism>
<reference evidence="2" key="1">
    <citation type="submission" date="2018-01" db="EMBL/GenBank/DDBJ databases">
        <authorList>
            <person name="Mao J.F."/>
        </authorList>
    </citation>
    <scope>NUCLEOTIDE SEQUENCE</scope>
    <source>
        <strain evidence="2">Huo1</strain>
        <tissue evidence="2">Leaf</tissue>
    </source>
</reference>
<protein>
    <recommendedName>
        <fullName evidence="1">SANT domain-containing protein</fullName>
    </recommendedName>
</protein>
<dbReference type="InterPro" id="IPR001005">
    <property type="entry name" value="SANT/Myb"/>
</dbReference>
<dbReference type="CDD" id="cd00167">
    <property type="entry name" value="SANT"/>
    <property type="match status" value="1"/>
</dbReference>
<accession>A0A8X8WTH0</accession>
<dbReference type="EMBL" id="PNBA02000014">
    <property type="protein sequence ID" value="KAG6400489.1"/>
    <property type="molecule type" value="Genomic_DNA"/>
</dbReference>
<dbReference type="PROSITE" id="PS51293">
    <property type="entry name" value="SANT"/>
    <property type="match status" value="1"/>
</dbReference>
<dbReference type="SUPFAM" id="SSF46689">
    <property type="entry name" value="Homeodomain-like"/>
    <property type="match status" value="1"/>
</dbReference>